<feature type="domain" description="Aldehyde dehydrogenase" evidence="3">
    <location>
        <begin position="28"/>
        <end position="488"/>
    </location>
</feature>
<dbReference type="InterPro" id="IPR029510">
    <property type="entry name" value="Ald_DH_CS_GLU"/>
</dbReference>
<dbReference type="Proteomes" id="UP001597097">
    <property type="component" value="Unassembled WGS sequence"/>
</dbReference>
<dbReference type="InterPro" id="IPR015590">
    <property type="entry name" value="Aldehyde_DH_dom"/>
</dbReference>
<name>A0ABW4GFX7_9ACTN</name>
<accession>A0ABW4GFX7</accession>
<keyword evidence="5" id="KW-1185">Reference proteome</keyword>
<keyword evidence="2" id="KW-0560">Oxidoreductase</keyword>
<evidence type="ECO:0000313" key="4">
    <source>
        <dbReference type="EMBL" id="MFD1541213.1"/>
    </source>
</evidence>
<dbReference type="RefSeq" id="WP_219538833.1">
    <property type="nucleotide sequence ID" value="NZ_JAHKRM010000051.1"/>
</dbReference>
<evidence type="ECO:0000313" key="5">
    <source>
        <dbReference type="Proteomes" id="UP001597097"/>
    </source>
</evidence>
<protein>
    <submittedName>
        <fullName evidence="4">Aldehyde dehydrogenase family protein</fullName>
    </submittedName>
</protein>
<gene>
    <name evidence="4" type="ORF">ACFSJ0_29460</name>
</gene>
<feature type="active site" evidence="1">
    <location>
        <position position="264"/>
    </location>
</feature>
<sequence length="492" mass="51604">MTDSGLQDVPAVRRPHVEPGKLFIGGQWCEANAKGRRDVVDPSTGKVVTTVAEADAADVDAAVTAGRGAAGPWARMSGRERARVLHRVADIVRRRADELVAVESLDVGKPVSLCRAVDVATTAEIYEYYSGLAQTIQGATRQIPIPSHAYTSREPLGVVGAITPFNFPLILSSAKIAPALAAGNAVVHKPAEDTPLSALLMAEILAEAGVPDGVLNVVTGGGAEAGEALLRHPGIDKIAFTGSTEIGRHAARTAGEALKPVTMELGGNAAQIVFEDADLDKAIGSVIKGFVFNTGQFCMGGPRLLVHRSLYDTVLEILAGAVAGVPVGDPFDPATVVGPMAAERHLAKVERYVALAREQGGRIVTGGKRLELDGGYYYRPTIIAGLDDGSRVVQEEIFGPVLTVQPFGTEDEAVELANGTPYGLAAGLQTTDLARAHRVAARLEAGIVWVNDWAMLDPAIPFGGVKQSGYGREYGPEALESYTKVKSVVIAL</sequence>
<evidence type="ECO:0000256" key="1">
    <source>
        <dbReference type="PROSITE-ProRule" id="PRU10007"/>
    </source>
</evidence>
<dbReference type="PROSITE" id="PS00687">
    <property type="entry name" value="ALDEHYDE_DEHYDR_GLU"/>
    <property type="match status" value="1"/>
</dbReference>
<evidence type="ECO:0000259" key="3">
    <source>
        <dbReference type="Pfam" id="PF00171"/>
    </source>
</evidence>
<evidence type="ECO:0000256" key="2">
    <source>
        <dbReference type="RuleBase" id="RU003345"/>
    </source>
</evidence>
<dbReference type="PANTHER" id="PTHR11699">
    <property type="entry name" value="ALDEHYDE DEHYDROGENASE-RELATED"/>
    <property type="match status" value="1"/>
</dbReference>
<comment type="similarity">
    <text evidence="2">Belongs to the aldehyde dehydrogenase family.</text>
</comment>
<dbReference type="Pfam" id="PF00171">
    <property type="entry name" value="Aldedh"/>
    <property type="match status" value="1"/>
</dbReference>
<organism evidence="4 5">
    <name type="scientific">Nonomuraea guangzhouensis</name>
    <dbReference type="NCBI Taxonomy" id="1291555"/>
    <lineage>
        <taxon>Bacteria</taxon>
        <taxon>Bacillati</taxon>
        <taxon>Actinomycetota</taxon>
        <taxon>Actinomycetes</taxon>
        <taxon>Streptosporangiales</taxon>
        <taxon>Streptosporangiaceae</taxon>
        <taxon>Nonomuraea</taxon>
    </lineage>
</organism>
<dbReference type="EMBL" id="JBHUCM010000025">
    <property type="protein sequence ID" value="MFD1541213.1"/>
    <property type="molecule type" value="Genomic_DNA"/>
</dbReference>
<proteinExistence type="inferred from homology"/>
<reference evidence="5" key="1">
    <citation type="journal article" date="2019" name="Int. J. Syst. Evol. Microbiol.">
        <title>The Global Catalogue of Microorganisms (GCM) 10K type strain sequencing project: providing services to taxonomists for standard genome sequencing and annotation.</title>
        <authorList>
            <consortium name="The Broad Institute Genomics Platform"/>
            <consortium name="The Broad Institute Genome Sequencing Center for Infectious Disease"/>
            <person name="Wu L."/>
            <person name="Ma J."/>
        </authorList>
    </citation>
    <scope>NUCLEOTIDE SEQUENCE [LARGE SCALE GENOMIC DNA]</scope>
    <source>
        <strain evidence="5">CGMCC 1.15399</strain>
    </source>
</reference>
<comment type="caution">
    <text evidence="4">The sequence shown here is derived from an EMBL/GenBank/DDBJ whole genome shotgun (WGS) entry which is preliminary data.</text>
</comment>